<dbReference type="AlphaFoldDB" id="S5ZSZ8"/>
<dbReference type="EMBL" id="CP004120">
    <property type="protein sequence ID" value="AGT43240.1"/>
    <property type="molecule type" value="Genomic_DNA"/>
</dbReference>
<gene>
    <name evidence="1" type="ORF">TPE_0744</name>
</gene>
<reference evidence="1 2" key="1">
    <citation type="journal article" date="2013" name="PLoS ONE">
        <title>Genome-Wide Relatedness of Treponema pedis, from Gingiva and Necrotic Skin Lesions of Pigs, with the Human Oral Pathogen Treponema denticola.</title>
        <authorList>
            <person name="Svartstrom O."/>
            <person name="Mushtaq M."/>
            <person name="Pringle M."/>
            <person name="Segerman B."/>
        </authorList>
    </citation>
    <scope>NUCLEOTIDE SEQUENCE [LARGE SCALE GENOMIC DNA]</scope>
    <source>
        <strain evidence="1">T A4</strain>
    </source>
</reference>
<sequence>MFCWITKAVYNRYNRHFLRSFFCSVMFTPYQKFKNYFGGNL</sequence>
<evidence type="ECO:0000313" key="1">
    <source>
        <dbReference type="EMBL" id="AGT43240.1"/>
    </source>
</evidence>
<evidence type="ECO:0000313" key="2">
    <source>
        <dbReference type="Proteomes" id="UP000015620"/>
    </source>
</evidence>
<protein>
    <submittedName>
        <fullName evidence="1">Uncharacterized protein</fullName>
    </submittedName>
</protein>
<dbReference type="Proteomes" id="UP000015620">
    <property type="component" value="Chromosome"/>
</dbReference>
<dbReference type="KEGG" id="tped:TPE_0744"/>
<dbReference type="HOGENOM" id="CLU_3278204_0_0_12"/>
<name>S5ZSZ8_9SPIR</name>
<dbReference type="PATRIC" id="fig|1291379.3.peg.740"/>
<keyword evidence="2" id="KW-1185">Reference proteome</keyword>
<accession>S5ZSZ8</accession>
<proteinExistence type="predicted"/>
<organism evidence="1 2">
    <name type="scientific">Treponema pedis str. T A4</name>
    <dbReference type="NCBI Taxonomy" id="1291379"/>
    <lineage>
        <taxon>Bacteria</taxon>
        <taxon>Pseudomonadati</taxon>
        <taxon>Spirochaetota</taxon>
        <taxon>Spirochaetia</taxon>
        <taxon>Spirochaetales</taxon>
        <taxon>Treponemataceae</taxon>
        <taxon>Treponema</taxon>
    </lineage>
</organism>